<evidence type="ECO:0000313" key="1">
    <source>
        <dbReference type="EMBL" id="KAF7808578.1"/>
    </source>
</evidence>
<dbReference type="SUPFAM" id="SSF52058">
    <property type="entry name" value="L domain-like"/>
    <property type="match status" value="1"/>
</dbReference>
<dbReference type="GO" id="GO:0006952">
    <property type="term" value="P:defense response"/>
    <property type="evidence" value="ECO:0007669"/>
    <property type="project" value="InterPro"/>
</dbReference>
<dbReference type="Proteomes" id="UP000634136">
    <property type="component" value="Unassembled WGS sequence"/>
</dbReference>
<keyword evidence="2" id="KW-1185">Reference proteome</keyword>
<evidence type="ECO:0000313" key="2">
    <source>
        <dbReference type="Proteomes" id="UP000634136"/>
    </source>
</evidence>
<dbReference type="EMBL" id="JAAIUW010000011">
    <property type="protein sequence ID" value="KAF7808578.1"/>
    <property type="molecule type" value="Genomic_DNA"/>
</dbReference>
<dbReference type="InterPro" id="IPR032675">
    <property type="entry name" value="LRR_dom_sf"/>
</dbReference>
<dbReference type="OrthoDB" id="1112844at2759"/>
<organism evidence="1 2">
    <name type="scientific">Senna tora</name>
    <dbReference type="NCBI Taxonomy" id="362788"/>
    <lineage>
        <taxon>Eukaryota</taxon>
        <taxon>Viridiplantae</taxon>
        <taxon>Streptophyta</taxon>
        <taxon>Embryophyta</taxon>
        <taxon>Tracheophyta</taxon>
        <taxon>Spermatophyta</taxon>
        <taxon>Magnoliopsida</taxon>
        <taxon>eudicotyledons</taxon>
        <taxon>Gunneridae</taxon>
        <taxon>Pentapetalae</taxon>
        <taxon>rosids</taxon>
        <taxon>fabids</taxon>
        <taxon>Fabales</taxon>
        <taxon>Fabaceae</taxon>
        <taxon>Caesalpinioideae</taxon>
        <taxon>Cassia clade</taxon>
        <taxon>Senna</taxon>
    </lineage>
</organism>
<dbReference type="InterPro" id="IPR044974">
    <property type="entry name" value="Disease_R_plants"/>
</dbReference>
<reference evidence="1" key="1">
    <citation type="submission" date="2020-09" db="EMBL/GenBank/DDBJ databases">
        <title>Genome-Enabled Discovery of Anthraquinone Biosynthesis in Senna tora.</title>
        <authorList>
            <person name="Kang S.-H."/>
            <person name="Pandey R.P."/>
            <person name="Lee C.-M."/>
            <person name="Sim J.-S."/>
            <person name="Jeong J.-T."/>
            <person name="Choi B.-S."/>
            <person name="Jung M."/>
            <person name="Ginzburg D."/>
            <person name="Zhao K."/>
            <person name="Won S.Y."/>
            <person name="Oh T.-J."/>
            <person name="Yu Y."/>
            <person name="Kim N.-H."/>
            <person name="Lee O.R."/>
            <person name="Lee T.-H."/>
            <person name="Bashyal P."/>
            <person name="Kim T.-S."/>
            <person name="Lee W.-H."/>
            <person name="Kawkins C."/>
            <person name="Kim C.-K."/>
            <person name="Kim J.S."/>
            <person name="Ahn B.O."/>
            <person name="Rhee S.Y."/>
            <person name="Sohng J.K."/>
        </authorList>
    </citation>
    <scope>NUCLEOTIDE SEQUENCE</scope>
    <source>
        <tissue evidence="1">Leaf</tissue>
    </source>
</reference>
<sequence length="398" mass="45490">MYNMRFLRFYKSDPKEPSKVYISEGLDILPEELRLFHWIDYPLPYVPLSICASNLVKLVMHNSYLLQLWDEYQLFPKLRSIDVRGCRHLNKLPNLSQTPNIESIYLDDCINLVQIHSSSILRKLSNLSFSRCNKLRSINLAGSIHPRSLKLLIACNYFDFKKLRFRRVTFRFLLSEGGNIYSLRLKVVSVPFTNMRLSSLLPFVGKLRCLNVTTSSSRFEFGSFCKCFTFDHGIHPVHFSPWEAISLELMRTPQTCEVKSSTRKGFMRGSATREEEIGGMKLMDPENSAQLDCDCVIDSMSKLPNSITRWSLLTNLSLQESDMVSVLGNEYLPGLPSLKSLAQSDCSSLQPIMDLTFSVNAKTSIFAIIFSEELNQSESSDALVTNIDEVLNRPERSD</sequence>
<dbReference type="PANTHER" id="PTHR11017:SF479">
    <property type="entry name" value="DISEASE RESISTANCE PROTEIN (TIR-NBS-LRR CLASS) FAMILY"/>
    <property type="match status" value="1"/>
</dbReference>
<gene>
    <name evidence="1" type="ORF">G2W53_035321</name>
</gene>
<protein>
    <submittedName>
        <fullName evidence="1">Disease resistance-like protein DSC1</fullName>
    </submittedName>
</protein>
<comment type="caution">
    <text evidence="1">The sequence shown here is derived from an EMBL/GenBank/DDBJ whole genome shotgun (WGS) entry which is preliminary data.</text>
</comment>
<name>A0A834W4T9_9FABA</name>
<accession>A0A834W4T9</accession>
<proteinExistence type="predicted"/>
<dbReference type="AlphaFoldDB" id="A0A834W4T9"/>
<dbReference type="PANTHER" id="PTHR11017">
    <property type="entry name" value="LEUCINE-RICH REPEAT-CONTAINING PROTEIN"/>
    <property type="match status" value="1"/>
</dbReference>
<dbReference type="Gene3D" id="3.80.10.10">
    <property type="entry name" value="Ribonuclease Inhibitor"/>
    <property type="match status" value="1"/>
</dbReference>